<proteinExistence type="predicted"/>
<organism evidence="2 3">
    <name type="scientific">Brachionus calyciflorus</name>
    <dbReference type="NCBI Taxonomy" id="104777"/>
    <lineage>
        <taxon>Eukaryota</taxon>
        <taxon>Metazoa</taxon>
        <taxon>Spiralia</taxon>
        <taxon>Gnathifera</taxon>
        <taxon>Rotifera</taxon>
        <taxon>Eurotatoria</taxon>
        <taxon>Monogononta</taxon>
        <taxon>Pseudotrocha</taxon>
        <taxon>Ploima</taxon>
        <taxon>Brachionidae</taxon>
        <taxon>Brachionus</taxon>
    </lineage>
</organism>
<reference evidence="2" key="1">
    <citation type="submission" date="2021-02" db="EMBL/GenBank/DDBJ databases">
        <authorList>
            <person name="Nowell W R."/>
        </authorList>
    </citation>
    <scope>NUCLEOTIDE SEQUENCE</scope>
    <source>
        <strain evidence="2">Ploen Becks lab</strain>
    </source>
</reference>
<protein>
    <submittedName>
        <fullName evidence="2">Uncharacterized protein</fullName>
    </submittedName>
</protein>
<sequence length="254" mass="29529">MFNSGITPTPSLDPRVSKWTEFWANQNKNQIDNSYVKILILSSSPFLCVILVILIVSGILSIAFTFRKKYKRRQVARHVELLENFLILYNESKEERKQRDEALSLHELKSQFNLNKKNQHEDFKLPDEDRVPIALVKDALARSLENDSNNNGNIKIDKEVIQVIDNLINPPHLKQSHLRTSVVSDLIRQIHRLSGENENDKKEDSIYHINKAYEENEHGKIDSEKLDKNKNLSNHGITFVIEDFDEIKNTEFLV</sequence>
<accession>A0A813M7T1</accession>
<name>A0A813M7T1_9BILA</name>
<evidence type="ECO:0000256" key="1">
    <source>
        <dbReference type="SAM" id="Phobius"/>
    </source>
</evidence>
<keyword evidence="1" id="KW-0472">Membrane</keyword>
<evidence type="ECO:0000313" key="2">
    <source>
        <dbReference type="EMBL" id="CAF0708954.1"/>
    </source>
</evidence>
<gene>
    <name evidence="2" type="ORF">OXX778_LOCUS720</name>
</gene>
<feature type="transmembrane region" description="Helical" evidence="1">
    <location>
        <begin position="38"/>
        <end position="64"/>
    </location>
</feature>
<dbReference type="EMBL" id="CAJNOC010000038">
    <property type="protein sequence ID" value="CAF0708954.1"/>
    <property type="molecule type" value="Genomic_DNA"/>
</dbReference>
<dbReference type="OrthoDB" id="10559019at2759"/>
<keyword evidence="1" id="KW-1133">Transmembrane helix</keyword>
<keyword evidence="1" id="KW-0812">Transmembrane</keyword>
<dbReference type="AlphaFoldDB" id="A0A813M7T1"/>
<keyword evidence="3" id="KW-1185">Reference proteome</keyword>
<dbReference type="Proteomes" id="UP000663879">
    <property type="component" value="Unassembled WGS sequence"/>
</dbReference>
<comment type="caution">
    <text evidence="2">The sequence shown here is derived from an EMBL/GenBank/DDBJ whole genome shotgun (WGS) entry which is preliminary data.</text>
</comment>
<evidence type="ECO:0000313" key="3">
    <source>
        <dbReference type="Proteomes" id="UP000663879"/>
    </source>
</evidence>